<dbReference type="PROSITE" id="PS51819">
    <property type="entry name" value="VOC"/>
    <property type="match status" value="1"/>
</dbReference>
<dbReference type="InterPro" id="IPR029068">
    <property type="entry name" value="Glyas_Bleomycin-R_OHBP_Dase"/>
</dbReference>
<dbReference type="Pfam" id="PF00903">
    <property type="entry name" value="Glyoxalase"/>
    <property type="match status" value="1"/>
</dbReference>
<reference evidence="2" key="1">
    <citation type="submission" date="2016-04" db="EMBL/GenBank/DDBJ databases">
        <authorList>
            <person name="Evans L.H."/>
            <person name="Alamgir A."/>
            <person name="Owens N."/>
            <person name="Weber N.D."/>
            <person name="Virtaneva K."/>
            <person name="Barbian K."/>
            <person name="Babar A."/>
            <person name="Rosenke K."/>
        </authorList>
    </citation>
    <scope>NUCLEOTIDE SEQUENCE</scope>
    <source>
        <strain evidence="2">86</strain>
    </source>
</reference>
<dbReference type="InterPro" id="IPR004360">
    <property type="entry name" value="Glyas_Fos-R_dOase_dom"/>
</dbReference>
<evidence type="ECO:0000313" key="2">
    <source>
        <dbReference type="EMBL" id="SBW02877.1"/>
    </source>
</evidence>
<evidence type="ECO:0000259" key="1">
    <source>
        <dbReference type="PROSITE" id="PS51819"/>
    </source>
</evidence>
<gene>
    <name evidence="2" type="ORF">KL86CLO1_11708</name>
</gene>
<organism evidence="2">
    <name type="scientific">uncultured Eubacteriales bacterium</name>
    <dbReference type="NCBI Taxonomy" id="172733"/>
    <lineage>
        <taxon>Bacteria</taxon>
        <taxon>Bacillati</taxon>
        <taxon>Bacillota</taxon>
        <taxon>Clostridia</taxon>
        <taxon>Eubacteriales</taxon>
        <taxon>environmental samples</taxon>
    </lineage>
</organism>
<dbReference type="PANTHER" id="PTHR36113">
    <property type="entry name" value="LYASE, PUTATIVE-RELATED-RELATED"/>
    <property type="match status" value="1"/>
</dbReference>
<dbReference type="EMBL" id="FLUN01000001">
    <property type="protein sequence ID" value="SBW02877.1"/>
    <property type="molecule type" value="Genomic_DNA"/>
</dbReference>
<dbReference type="SUPFAM" id="SSF54593">
    <property type="entry name" value="Glyoxalase/Bleomycin resistance protein/Dihydroxybiphenyl dioxygenase"/>
    <property type="match status" value="1"/>
</dbReference>
<accession>A0A212JU13</accession>
<proteinExistence type="predicted"/>
<dbReference type="InterPro" id="IPR051332">
    <property type="entry name" value="Fosfomycin_Res_Enzymes"/>
</dbReference>
<sequence>MKLNYITFMVRDIEKSVAFYQELAGLYVMDRMSPGAGEIAFLANERGETMLELIEFEGAEKVLTKGMVMSFSAKSELEELREKAISLGYSPSEIITRGPKPKHFTVADPDEIIVEFGA</sequence>
<dbReference type="Gene3D" id="3.10.180.10">
    <property type="entry name" value="2,3-Dihydroxybiphenyl 1,2-Dioxygenase, domain 1"/>
    <property type="match status" value="1"/>
</dbReference>
<dbReference type="AlphaFoldDB" id="A0A212JU13"/>
<protein>
    <recommendedName>
        <fullName evidence="1">VOC domain-containing protein</fullName>
    </recommendedName>
</protein>
<name>A0A212JU13_9FIRM</name>
<dbReference type="CDD" id="cd06587">
    <property type="entry name" value="VOC"/>
    <property type="match status" value="1"/>
</dbReference>
<feature type="domain" description="VOC" evidence="1">
    <location>
        <begin position="2"/>
        <end position="118"/>
    </location>
</feature>
<dbReference type="PANTHER" id="PTHR36113:SF3">
    <property type="entry name" value="SLL5075 PROTEIN"/>
    <property type="match status" value="1"/>
</dbReference>
<dbReference type="InterPro" id="IPR037523">
    <property type="entry name" value="VOC_core"/>
</dbReference>